<feature type="transmembrane region" description="Helical" evidence="1">
    <location>
        <begin position="93"/>
        <end position="111"/>
    </location>
</feature>
<feature type="transmembrane region" description="Helical" evidence="1">
    <location>
        <begin position="373"/>
        <end position="394"/>
    </location>
</feature>
<feature type="transmembrane region" description="Helical" evidence="1">
    <location>
        <begin position="315"/>
        <end position="336"/>
    </location>
</feature>
<feature type="transmembrane region" description="Helical" evidence="1">
    <location>
        <begin position="234"/>
        <end position="260"/>
    </location>
</feature>
<evidence type="ECO:0000313" key="3">
    <source>
        <dbReference type="Proteomes" id="UP000649289"/>
    </source>
</evidence>
<feature type="transmembrane region" description="Helical" evidence="1">
    <location>
        <begin position="342"/>
        <end position="361"/>
    </location>
</feature>
<feature type="transmembrane region" description="Helical" evidence="1">
    <location>
        <begin position="26"/>
        <end position="46"/>
    </location>
</feature>
<evidence type="ECO:0000313" key="2">
    <source>
        <dbReference type="EMBL" id="MBD3914081.1"/>
    </source>
</evidence>
<reference evidence="2 3" key="1">
    <citation type="submission" date="2020-09" db="EMBL/GenBank/DDBJ databases">
        <title>novel species in genus Nocardioides.</title>
        <authorList>
            <person name="Zhang G."/>
        </authorList>
    </citation>
    <scope>NUCLEOTIDE SEQUENCE [LARGE SCALE GENOMIC DNA]</scope>
    <source>
        <strain evidence="2 3">19197</strain>
    </source>
</reference>
<feature type="transmembrane region" description="Helical" evidence="1">
    <location>
        <begin position="280"/>
        <end position="303"/>
    </location>
</feature>
<dbReference type="RefSeq" id="WP_191198411.1">
    <property type="nucleotide sequence ID" value="NZ_BAAAPA010000003.1"/>
</dbReference>
<evidence type="ECO:0000256" key="1">
    <source>
        <dbReference type="SAM" id="Phobius"/>
    </source>
</evidence>
<dbReference type="Proteomes" id="UP000649289">
    <property type="component" value="Unassembled WGS sequence"/>
</dbReference>
<evidence type="ECO:0008006" key="4">
    <source>
        <dbReference type="Google" id="ProtNLM"/>
    </source>
</evidence>
<organism evidence="2 3">
    <name type="scientific">Nocardioides hwasunensis</name>
    <dbReference type="NCBI Taxonomy" id="397258"/>
    <lineage>
        <taxon>Bacteria</taxon>
        <taxon>Bacillati</taxon>
        <taxon>Actinomycetota</taxon>
        <taxon>Actinomycetes</taxon>
        <taxon>Propionibacteriales</taxon>
        <taxon>Nocardioidaceae</taxon>
        <taxon>Nocardioides</taxon>
    </lineage>
</organism>
<sequence length="530" mass="56694">MGVGARFEVPFGTWWGSRSGPGFSRVVWVAAVLAFLARFPSLLWPLRPDEAGFLLVARAWHPEPDSVYGHYWVDRPPPIIALMKLTDWVGGPYAHRFVGALACSALVLCAAGATREVARRMGVVDDTALRQLPGWVAVAAAGLVVNAQIDSAGAKGELFGIPLVMGACWLALRAVRRVSTWDAFWAGALAMLAVGMKQSIVGGLVFGAVLLVASGLAGHLPWRSVARCGAAAAAGAAVPVLTVVGWALVAGVRLGTLWYVVVSFRSDASRVIAAQTSAAATSRISVLLLVFVGSGMVFLLVCFLARIRGLVRRDLVLVSAIVAVLAVDLAGVAVSGSYWTPYLFVPMPGIALAVAALVAHGHLDRRWHLVTPAAVAFVVASSVFSLVGWTSAWVAGRVPTEVRTGEAIAAAERLGDRVLVYGGRADIQWASGAQSPYPYLWSLPMRVLDPRLKDLHSVLTGANPPTWFVQATFVNAWSELGTRPIERSLLSKYDYVTTACGRYRIYRLNSVDPVTLDVDCTTPYRTIWGR</sequence>
<gene>
    <name evidence="2" type="ORF">IEZ25_05590</name>
</gene>
<keyword evidence="1" id="KW-1133">Transmembrane helix</keyword>
<feature type="transmembrane region" description="Helical" evidence="1">
    <location>
        <begin position="202"/>
        <end position="222"/>
    </location>
</feature>
<keyword evidence="1" id="KW-0472">Membrane</keyword>
<name>A0ABR8MD74_9ACTN</name>
<proteinExistence type="predicted"/>
<accession>A0ABR8MD74</accession>
<comment type="caution">
    <text evidence="2">The sequence shown here is derived from an EMBL/GenBank/DDBJ whole genome shotgun (WGS) entry which is preliminary data.</text>
</comment>
<protein>
    <recommendedName>
        <fullName evidence="4">Glycosyltransferase RgtA/B/C/D-like domain-containing protein</fullName>
    </recommendedName>
</protein>
<dbReference type="EMBL" id="JACXYY010000002">
    <property type="protein sequence ID" value="MBD3914081.1"/>
    <property type="molecule type" value="Genomic_DNA"/>
</dbReference>
<keyword evidence="1" id="KW-0812">Transmembrane</keyword>
<keyword evidence="3" id="KW-1185">Reference proteome</keyword>